<keyword evidence="3" id="KW-1185">Reference proteome</keyword>
<sequence length="64" mass="7065">MQFSITLFALFVGIAAASPTVIEPRQNTACNLCREECFFGKGSNDVYVKCINRCNTDLKCTLTP</sequence>
<name>A0AAD9AQ99_9PEZI</name>
<dbReference type="EMBL" id="JAQOWY010000134">
    <property type="protein sequence ID" value="KAK1849829.1"/>
    <property type="molecule type" value="Genomic_DNA"/>
</dbReference>
<evidence type="ECO:0000256" key="1">
    <source>
        <dbReference type="SAM" id="SignalP"/>
    </source>
</evidence>
<accession>A0AAD9AQ99</accession>
<protein>
    <submittedName>
        <fullName evidence="2">Uncharacterized protein</fullName>
    </submittedName>
</protein>
<proteinExistence type="predicted"/>
<keyword evidence="1" id="KW-0732">Signal</keyword>
<dbReference type="Proteomes" id="UP001243330">
    <property type="component" value="Unassembled WGS sequence"/>
</dbReference>
<dbReference type="AlphaFoldDB" id="A0AAD9AQ99"/>
<reference evidence="2" key="1">
    <citation type="submission" date="2023-01" db="EMBL/GenBank/DDBJ databases">
        <title>Colletotrichum chrysophilum M932 genome sequence.</title>
        <authorList>
            <person name="Baroncelli R."/>
        </authorList>
    </citation>
    <scope>NUCLEOTIDE SEQUENCE</scope>
    <source>
        <strain evidence="2">M932</strain>
    </source>
</reference>
<feature type="chain" id="PRO_5041959499" evidence="1">
    <location>
        <begin position="18"/>
        <end position="64"/>
    </location>
</feature>
<gene>
    <name evidence="2" type="ORF">CCHR01_07562</name>
</gene>
<evidence type="ECO:0000313" key="2">
    <source>
        <dbReference type="EMBL" id="KAK1849829.1"/>
    </source>
</evidence>
<comment type="caution">
    <text evidence="2">The sequence shown here is derived from an EMBL/GenBank/DDBJ whole genome shotgun (WGS) entry which is preliminary data.</text>
</comment>
<feature type="signal peptide" evidence="1">
    <location>
        <begin position="1"/>
        <end position="17"/>
    </location>
</feature>
<evidence type="ECO:0000313" key="3">
    <source>
        <dbReference type="Proteomes" id="UP001243330"/>
    </source>
</evidence>
<organism evidence="2 3">
    <name type="scientific">Colletotrichum chrysophilum</name>
    <dbReference type="NCBI Taxonomy" id="1836956"/>
    <lineage>
        <taxon>Eukaryota</taxon>
        <taxon>Fungi</taxon>
        <taxon>Dikarya</taxon>
        <taxon>Ascomycota</taxon>
        <taxon>Pezizomycotina</taxon>
        <taxon>Sordariomycetes</taxon>
        <taxon>Hypocreomycetidae</taxon>
        <taxon>Glomerellales</taxon>
        <taxon>Glomerellaceae</taxon>
        <taxon>Colletotrichum</taxon>
        <taxon>Colletotrichum gloeosporioides species complex</taxon>
    </lineage>
</organism>